<protein>
    <submittedName>
        <fullName evidence="2">Uncharacterized protein</fullName>
    </submittedName>
</protein>
<proteinExistence type="predicted"/>
<dbReference type="AlphaFoldDB" id="A0A448WIH6"/>
<feature type="compositionally biased region" description="Basic and acidic residues" evidence="1">
    <location>
        <begin position="211"/>
        <end position="232"/>
    </location>
</feature>
<feature type="compositionally biased region" description="Polar residues" evidence="1">
    <location>
        <begin position="79"/>
        <end position="92"/>
    </location>
</feature>
<feature type="compositionally biased region" description="Polar residues" evidence="1">
    <location>
        <begin position="198"/>
        <end position="209"/>
    </location>
</feature>
<feature type="compositionally biased region" description="Polar residues" evidence="1">
    <location>
        <begin position="112"/>
        <end position="136"/>
    </location>
</feature>
<reference evidence="2" key="1">
    <citation type="submission" date="2018-11" db="EMBL/GenBank/DDBJ databases">
        <authorList>
            <consortium name="Pathogen Informatics"/>
        </authorList>
    </citation>
    <scope>NUCLEOTIDE SEQUENCE</scope>
</reference>
<feature type="compositionally biased region" description="Polar residues" evidence="1">
    <location>
        <begin position="160"/>
        <end position="186"/>
    </location>
</feature>
<feature type="compositionally biased region" description="Low complexity" evidence="1">
    <location>
        <begin position="137"/>
        <end position="159"/>
    </location>
</feature>
<keyword evidence="3" id="KW-1185">Reference proteome</keyword>
<organism evidence="2 3">
    <name type="scientific">Protopolystoma xenopodis</name>
    <dbReference type="NCBI Taxonomy" id="117903"/>
    <lineage>
        <taxon>Eukaryota</taxon>
        <taxon>Metazoa</taxon>
        <taxon>Spiralia</taxon>
        <taxon>Lophotrochozoa</taxon>
        <taxon>Platyhelminthes</taxon>
        <taxon>Monogenea</taxon>
        <taxon>Polyopisthocotylea</taxon>
        <taxon>Polystomatidea</taxon>
        <taxon>Polystomatidae</taxon>
        <taxon>Protopolystoma</taxon>
    </lineage>
</organism>
<dbReference type="EMBL" id="CAAALY010015271">
    <property type="protein sequence ID" value="VEL12607.1"/>
    <property type="molecule type" value="Genomic_DNA"/>
</dbReference>
<sequence>MFTLFHFALNPPLLTTFGTSRELKSLQLENYRLEKQILLHQMNLGNREPTMQVTGSDGTVDAKPFKSDERPQHRRSLATDPSRSAAASGSTPLSLSSYFSREHLLHRRSFYSARSSPTPGRAGTSNEANASMASKMSSIPTTAATSSLAPSNLPSSPVLTTSRANSPVCTTPGSSTGSSRHLTVSEPSAGWNRRRTSHSSNPSVVTSQPGAKEDRLAERQEVAGEKEKRLPNGEHLLITQNEVPKVEFSHNHISSIWRE</sequence>
<gene>
    <name evidence="2" type="ORF">PXEA_LOCUS6047</name>
</gene>
<evidence type="ECO:0000313" key="3">
    <source>
        <dbReference type="Proteomes" id="UP000784294"/>
    </source>
</evidence>
<name>A0A448WIH6_9PLAT</name>
<feature type="region of interest" description="Disordered" evidence="1">
    <location>
        <begin position="110"/>
        <end position="234"/>
    </location>
</feature>
<evidence type="ECO:0000313" key="2">
    <source>
        <dbReference type="EMBL" id="VEL12607.1"/>
    </source>
</evidence>
<evidence type="ECO:0000256" key="1">
    <source>
        <dbReference type="SAM" id="MobiDB-lite"/>
    </source>
</evidence>
<accession>A0A448WIH6</accession>
<feature type="region of interest" description="Disordered" evidence="1">
    <location>
        <begin position="48"/>
        <end position="92"/>
    </location>
</feature>
<dbReference type="Proteomes" id="UP000784294">
    <property type="component" value="Unassembled WGS sequence"/>
</dbReference>
<comment type="caution">
    <text evidence="2">The sequence shown here is derived from an EMBL/GenBank/DDBJ whole genome shotgun (WGS) entry which is preliminary data.</text>
</comment>